<evidence type="ECO:0000256" key="2">
    <source>
        <dbReference type="ARBA" id="ARBA00022448"/>
    </source>
</evidence>
<dbReference type="Pfam" id="PF00593">
    <property type="entry name" value="TonB_dep_Rec_b-barrel"/>
    <property type="match status" value="1"/>
</dbReference>
<dbReference type="Gene3D" id="2.60.40.1120">
    <property type="entry name" value="Carboxypeptidase-like, regulatory domain"/>
    <property type="match status" value="1"/>
</dbReference>
<feature type="domain" description="TonB-dependent receptor plug" evidence="12">
    <location>
        <begin position="129"/>
        <end position="235"/>
    </location>
</feature>
<dbReference type="GO" id="GO:0009279">
    <property type="term" value="C:cell outer membrane"/>
    <property type="evidence" value="ECO:0007669"/>
    <property type="project" value="UniProtKB-SubCell"/>
</dbReference>
<comment type="subcellular location">
    <subcellularLocation>
        <location evidence="1 8">Cell outer membrane</location>
        <topology evidence="1 8">Multi-pass membrane protein</topology>
    </subcellularLocation>
</comment>
<dbReference type="KEGG" id="pseo:OM33_17395"/>
<dbReference type="PROSITE" id="PS52016">
    <property type="entry name" value="TONB_DEPENDENT_REC_3"/>
    <property type="match status" value="1"/>
</dbReference>
<dbReference type="eggNOG" id="COG4771">
    <property type="taxonomic scope" value="Bacteria"/>
</dbReference>
<feature type="chain" id="PRO_5002027079" evidence="10">
    <location>
        <begin position="22"/>
        <end position="934"/>
    </location>
</feature>
<dbReference type="HOGENOM" id="CLU_006935_1_2_6"/>
<evidence type="ECO:0000313" key="13">
    <source>
        <dbReference type="EMBL" id="AIY66873.1"/>
    </source>
</evidence>
<evidence type="ECO:0000256" key="3">
    <source>
        <dbReference type="ARBA" id="ARBA00022452"/>
    </source>
</evidence>
<keyword evidence="5 9" id="KW-0798">TonB box</keyword>
<dbReference type="PANTHER" id="PTHR40980">
    <property type="entry name" value="PLUG DOMAIN-CONTAINING PROTEIN"/>
    <property type="match status" value="1"/>
</dbReference>
<keyword evidence="3 8" id="KW-1134">Transmembrane beta strand</keyword>
<organism evidence="13 14">
    <name type="scientific">Pseudoalteromonas piratica</name>
    <dbReference type="NCBI Taxonomy" id="1348114"/>
    <lineage>
        <taxon>Bacteria</taxon>
        <taxon>Pseudomonadati</taxon>
        <taxon>Pseudomonadota</taxon>
        <taxon>Gammaproteobacteria</taxon>
        <taxon>Alteromonadales</taxon>
        <taxon>Pseudoalteromonadaceae</taxon>
        <taxon>Pseudoalteromonas</taxon>
    </lineage>
</organism>
<evidence type="ECO:0000256" key="6">
    <source>
        <dbReference type="ARBA" id="ARBA00023136"/>
    </source>
</evidence>
<dbReference type="Pfam" id="PF13715">
    <property type="entry name" value="CarbopepD_reg_2"/>
    <property type="match status" value="1"/>
</dbReference>
<dbReference type="AlphaFoldDB" id="A0A0A7EJZ5"/>
<gene>
    <name evidence="13" type="ORF">OM33_17395</name>
</gene>
<sequence>MKNISRIAASILLITSPHILAAEAKLTGVVKDQHATLPGAMVKVVGTNNSSVTDFNGRFELPKLTPGTYQLEVNYMGYQTKLLSVSVKDDEMKVLETIFLNANNTNNEIEEVVAIGQIQRGEMAAANSQKNASNIINVISSDGIGKLPDRNAAEAVQRIPGISIERDQGEGRFVAVRGLPSQWSSASINGNRLPAAEEETTSRATAFDFFPNELIEFVEVSKAITPDMEGDAIGGNVNFITKKAPDEFTLNTNVALGANELAEGTNYSASVLYGDRVADDKLGYLINATAWKRDWATDNFEPRRGNDGIGIRRLELRDYTGTRETYGLNGSLEYTLDQGKVSASAMYGTLIDDETHYKHRMRFDKDRVEVQHIRNELITEMRGGELAGEHYFGFDKTLSWSLSSYENEFRYGDMPNGEDNSYFVVRFDQKNVGYVGLEDRGTGKNYAYNEVDGGSDPWNAISNHLPNGFQMSPSDTKLAWVELYKVFVNEKDKIVFSSDFDWQLDNSLLLKFGVKYRDKERVAEFADEFYAWDSENYGDAPTLADFALSDQPGRNDYLNELSIDYANQFSQVASTDALAQFWTQNRNKFKLDAGESALISNGGALGRNFDVNEQHASIYAMATWQANEQIEILGGLRLTKTDTEVSGFTYLADQDKVVESKAENDYLSVLPSLHITYKMSDMTNWRLALTRTFARPDFGSLSPGATYLEADNQLFSGNPELDPTYSNNIDVMFEHYFDRLGLVSAGVFYKDIEDPIFQSSSIGSYNGREGVNLIRPENGDNASLVGLELAFNRDFGFIAPSLENFGVMANATFMDSEMTIPERDDVVSIPRQADELFNITLYYDNTFFAARLAVNHKGEYIEEHGSDKQSDSYYGDYTSVDFTTSYQINDDAMVYLELNNLTNEPLMYYQGQQGRPLQVEYYGIRGMLGLNYRF</sequence>
<keyword evidence="4 8" id="KW-0812">Transmembrane</keyword>
<dbReference type="Proteomes" id="UP000030341">
    <property type="component" value="Chromosome 2"/>
</dbReference>
<evidence type="ECO:0000256" key="10">
    <source>
        <dbReference type="SAM" id="SignalP"/>
    </source>
</evidence>
<dbReference type="RefSeq" id="WP_040135458.1">
    <property type="nucleotide sequence ID" value="NZ_CP009889.1"/>
</dbReference>
<evidence type="ECO:0000256" key="7">
    <source>
        <dbReference type="ARBA" id="ARBA00023237"/>
    </source>
</evidence>
<dbReference type="SUPFAM" id="SSF49464">
    <property type="entry name" value="Carboxypeptidase regulatory domain-like"/>
    <property type="match status" value="1"/>
</dbReference>
<dbReference type="InterPro" id="IPR010104">
    <property type="entry name" value="TonB_rcpt_bac"/>
</dbReference>
<reference evidence="13 14" key="1">
    <citation type="submission" date="2014-11" db="EMBL/GenBank/DDBJ databases">
        <title>Complete Genome Sequence of Pseudoalteromonas sp. Strain OCN003 Isolated from Kaneohe Bay, Oahu, Hawaii.</title>
        <authorList>
            <person name="Beurmann S."/>
            <person name="Videau P."/>
            <person name="Ushijima B."/>
            <person name="Smith A.M."/>
            <person name="Aeby G.S."/>
            <person name="Callahan S.M."/>
            <person name="Belcaid M."/>
        </authorList>
    </citation>
    <scope>NUCLEOTIDE SEQUENCE [LARGE SCALE GENOMIC DNA]</scope>
    <source>
        <strain evidence="13 14">OCN003</strain>
    </source>
</reference>
<dbReference type="OrthoDB" id="8727862at2"/>
<name>A0A0A7EJZ5_9GAMM</name>
<keyword evidence="6 8" id="KW-0472">Membrane</keyword>
<keyword evidence="14" id="KW-1185">Reference proteome</keyword>
<evidence type="ECO:0000256" key="4">
    <source>
        <dbReference type="ARBA" id="ARBA00022692"/>
    </source>
</evidence>
<dbReference type="CDD" id="cd01347">
    <property type="entry name" value="ligand_gated_channel"/>
    <property type="match status" value="1"/>
</dbReference>
<protein>
    <submittedName>
        <fullName evidence="13">TonB-dependent receptor</fullName>
    </submittedName>
</protein>
<evidence type="ECO:0000259" key="12">
    <source>
        <dbReference type="Pfam" id="PF07715"/>
    </source>
</evidence>
<dbReference type="STRING" id="1348114.OM33_17395"/>
<dbReference type="InterPro" id="IPR037066">
    <property type="entry name" value="Plug_dom_sf"/>
</dbReference>
<dbReference type="Pfam" id="PF07715">
    <property type="entry name" value="Plug"/>
    <property type="match status" value="1"/>
</dbReference>
<feature type="signal peptide" evidence="10">
    <location>
        <begin position="1"/>
        <end position="21"/>
    </location>
</feature>
<evidence type="ECO:0000256" key="9">
    <source>
        <dbReference type="RuleBase" id="RU003357"/>
    </source>
</evidence>
<dbReference type="InterPro" id="IPR008969">
    <property type="entry name" value="CarboxyPept-like_regulatory"/>
</dbReference>
<dbReference type="InterPro" id="IPR012910">
    <property type="entry name" value="Plug_dom"/>
</dbReference>
<dbReference type="SUPFAM" id="SSF56935">
    <property type="entry name" value="Porins"/>
    <property type="match status" value="1"/>
</dbReference>
<keyword evidence="13" id="KW-0675">Receptor</keyword>
<dbReference type="InterPro" id="IPR000531">
    <property type="entry name" value="Beta-barrel_TonB"/>
</dbReference>
<feature type="domain" description="TonB-dependent receptor-like beta-barrel" evidence="11">
    <location>
        <begin position="458"/>
        <end position="901"/>
    </location>
</feature>
<evidence type="ECO:0000259" key="11">
    <source>
        <dbReference type="Pfam" id="PF00593"/>
    </source>
</evidence>
<evidence type="ECO:0000256" key="1">
    <source>
        <dbReference type="ARBA" id="ARBA00004571"/>
    </source>
</evidence>
<keyword evidence="10" id="KW-0732">Signal</keyword>
<comment type="similarity">
    <text evidence="8 9">Belongs to the TonB-dependent receptor family.</text>
</comment>
<dbReference type="Gene3D" id="2.40.170.20">
    <property type="entry name" value="TonB-dependent receptor, beta-barrel domain"/>
    <property type="match status" value="1"/>
</dbReference>
<dbReference type="InterPro" id="IPR036942">
    <property type="entry name" value="Beta-barrel_TonB_sf"/>
</dbReference>
<keyword evidence="2 8" id="KW-0813">Transport</keyword>
<evidence type="ECO:0000313" key="14">
    <source>
        <dbReference type="Proteomes" id="UP000030341"/>
    </source>
</evidence>
<dbReference type="InterPro" id="IPR039426">
    <property type="entry name" value="TonB-dep_rcpt-like"/>
</dbReference>
<keyword evidence="7 8" id="KW-0998">Cell outer membrane</keyword>
<accession>A0A0A7EJZ5</accession>
<proteinExistence type="inferred from homology"/>
<dbReference type="Gene3D" id="2.170.130.10">
    <property type="entry name" value="TonB-dependent receptor, plug domain"/>
    <property type="match status" value="1"/>
</dbReference>
<dbReference type="EMBL" id="CP009889">
    <property type="protein sequence ID" value="AIY66873.1"/>
    <property type="molecule type" value="Genomic_DNA"/>
</dbReference>
<evidence type="ECO:0000256" key="5">
    <source>
        <dbReference type="ARBA" id="ARBA00023077"/>
    </source>
</evidence>
<dbReference type="NCBIfam" id="TIGR01782">
    <property type="entry name" value="TonB-Xanth-Caul"/>
    <property type="match status" value="1"/>
</dbReference>
<dbReference type="PANTHER" id="PTHR40980:SF4">
    <property type="entry name" value="TONB-DEPENDENT RECEPTOR-LIKE BETA-BARREL DOMAIN-CONTAINING PROTEIN"/>
    <property type="match status" value="1"/>
</dbReference>
<evidence type="ECO:0000256" key="8">
    <source>
        <dbReference type="PROSITE-ProRule" id="PRU01360"/>
    </source>
</evidence>